<keyword evidence="2" id="KW-1185">Reference proteome</keyword>
<organism evidence="1 2">
    <name type="scientific">Corynebacterium falsenii</name>
    <dbReference type="NCBI Taxonomy" id="108486"/>
    <lineage>
        <taxon>Bacteria</taxon>
        <taxon>Bacillati</taxon>
        <taxon>Actinomycetota</taxon>
        <taxon>Actinomycetes</taxon>
        <taxon>Mycobacteriales</taxon>
        <taxon>Corynebacteriaceae</taxon>
        <taxon>Corynebacterium</taxon>
    </lineage>
</organism>
<proteinExistence type="predicted"/>
<evidence type="ECO:0000313" key="1">
    <source>
        <dbReference type="EMBL" id="RIX34873.1"/>
    </source>
</evidence>
<dbReference type="STRING" id="1451189.CFAL_06925"/>
<name>A0A418Q6X4_9CORY</name>
<dbReference type="EMBL" id="QXJK01000005">
    <property type="protein sequence ID" value="RIX34873.1"/>
    <property type="molecule type" value="Genomic_DNA"/>
</dbReference>
<evidence type="ECO:0000313" key="2">
    <source>
        <dbReference type="Proteomes" id="UP000285278"/>
    </source>
</evidence>
<evidence type="ECO:0008006" key="3">
    <source>
        <dbReference type="Google" id="ProtNLM"/>
    </source>
</evidence>
<gene>
    <name evidence="1" type="ORF">D3M95_06075</name>
</gene>
<comment type="caution">
    <text evidence="1">The sequence shown here is derived from an EMBL/GenBank/DDBJ whole genome shotgun (WGS) entry which is preliminary data.</text>
</comment>
<dbReference type="AlphaFoldDB" id="A0A418Q6X4"/>
<reference evidence="1 2" key="1">
    <citation type="submission" date="2018-09" db="EMBL/GenBank/DDBJ databases">
        <title>Optimization and identification of Corynebacterium falsenii FN1-14 from fish paste.</title>
        <authorList>
            <person name="Daroonpunt R."/>
            <person name="Tanasupawat S."/>
        </authorList>
    </citation>
    <scope>NUCLEOTIDE SEQUENCE [LARGE SCALE GENOMIC DNA]</scope>
    <source>
        <strain evidence="1 2">FN1-14</strain>
    </source>
</reference>
<protein>
    <recommendedName>
        <fullName evidence="3">DUF2716 domain-containing protein</fullName>
    </recommendedName>
</protein>
<sequence>MVTDDGRMLQPQGHEGIWFETEPDDPWGKYVWRSQKFVGDPLELPVLGESEMSGTKFEGLSDDCNSEVKQRLESIGFEKRRPLEYTNLMECGFRISPEDFFADTHFWISFWHTATWKVGKEFADDEIPKGWGMSDTYTLPTSYGGHECVSLLEEYDGRAIYLSTSELGAPAELESSCKRISYMRQLVDNIS</sequence>
<accession>A0A418Q6X4</accession>
<dbReference type="Proteomes" id="UP000285278">
    <property type="component" value="Unassembled WGS sequence"/>
</dbReference>